<evidence type="ECO:0000313" key="8">
    <source>
        <dbReference type="EMBL" id="TXC78843.1"/>
    </source>
</evidence>
<keyword evidence="3" id="KW-0479">Metal-binding</keyword>
<evidence type="ECO:0000256" key="7">
    <source>
        <dbReference type="ARBA" id="ARBA00023264"/>
    </source>
</evidence>
<dbReference type="SUPFAM" id="SSF51395">
    <property type="entry name" value="FMN-linked oxidoreductases"/>
    <property type="match status" value="1"/>
</dbReference>
<keyword evidence="5" id="KW-0443">Lipid metabolism</keyword>
<dbReference type="GO" id="GO:0008654">
    <property type="term" value="P:phospholipid biosynthetic process"/>
    <property type="evidence" value="ECO:0007669"/>
    <property type="project" value="UniProtKB-KW"/>
</dbReference>
<evidence type="ECO:0000256" key="4">
    <source>
        <dbReference type="ARBA" id="ARBA00022842"/>
    </source>
</evidence>
<keyword evidence="2" id="KW-0808">Transferase</keyword>
<dbReference type="AlphaFoldDB" id="A0A5C6UZI0"/>
<gene>
    <name evidence="8" type="ORF">FRX97_06425</name>
</gene>
<evidence type="ECO:0000256" key="3">
    <source>
        <dbReference type="ARBA" id="ARBA00022723"/>
    </source>
</evidence>
<organism evidence="8 9">
    <name type="scientific">Luteibaculum oceani</name>
    <dbReference type="NCBI Taxonomy" id="1294296"/>
    <lineage>
        <taxon>Bacteria</taxon>
        <taxon>Pseudomonadati</taxon>
        <taxon>Bacteroidota</taxon>
        <taxon>Flavobacteriia</taxon>
        <taxon>Flavobacteriales</taxon>
        <taxon>Luteibaculaceae</taxon>
        <taxon>Luteibaculum</taxon>
    </lineage>
</organism>
<protein>
    <submittedName>
        <fullName evidence="8">Geranylgeranylglyceryl phosphate synthase family protein</fullName>
    </submittedName>
</protein>
<evidence type="ECO:0000256" key="5">
    <source>
        <dbReference type="ARBA" id="ARBA00023098"/>
    </source>
</evidence>
<dbReference type="Pfam" id="PF01884">
    <property type="entry name" value="PcrB"/>
    <property type="match status" value="1"/>
</dbReference>
<evidence type="ECO:0000313" key="9">
    <source>
        <dbReference type="Proteomes" id="UP000321168"/>
    </source>
</evidence>
<dbReference type="InterPro" id="IPR008205">
    <property type="entry name" value="GGGP_HepGP_synthase"/>
</dbReference>
<evidence type="ECO:0000256" key="2">
    <source>
        <dbReference type="ARBA" id="ARBA00022679"/>
    </source>
</evidence>
<keyword evidence="4" id="KW-0460">Magnesium</keyword>
<reference evidence="8 9" key="1">
    <citation type="submission" date="2019-08" db="EMBL/GenBank/DDBJ databases">
        <title>Genome of Luteibaculum oceani JCM 18817.</title>
        <authorList>
            <person name="Bowman J.P."/>
        </authorList>
    </citation>
    <scope>NUCLEOTIDE SEQUENCE [LARGE SCALE GENOMIC DNA]</scope>
    <source>
        <strain evidence="8 9">JCM 18817</strain>
    </source>
</reference>
<dbReference type="GO" id="GO:0046872">
    <property type="term" value="F:metal ion binding"/>
    <property type="evidence" value="ECO:0007669"/>
    <property type="project" value="UniProtKB-KW"/>
</dbReference>
<dbReference type="OrthoDB" id="9807235at2"/>
<comment type="caution">
    <text evidence="8">The sequence shown here is derived from an EMBL/GenBank/DDBJ whole genome shotgun (WGS) entry which is preliminary data.</text>
</comment>
<sequence length="252" mass="27708">MPGRVKSLKSSIQNPSFAVLIDPEKETDLSKLGKKIDLINQSLCALVLVGASSNLCNNFEEVTKFIQQRCDKPIIGFPGKWNQVNKYLDGLLFISLISSDRYKYLFQEQSKAIETIDKIESIDIYPTGYMVLDGGIETSVEKVSGSKGMRYDDISAILTRIKTGRFLGMDHIYLEAGSGAKSTVPCSLVSEVAQQVDSFLIVGGGVKSAEKVSEFWNAGAHLVVIGNAIEQDPNIINEISIKCQLHNEVELK</sequence>
<dbReference type="GO" id="GO:0016765">
    <property type="term" value="F:transferase activity, transferring alkyl or aryl (other than methyl) groups"/>
    <property type="evidence" value="ECO:0007669"/>
    <property type="project" value="InterPro"/>
</dbReference>
<dbReference type="EMBL" id="VORB01000005">
    <property type="protein sequence ID" value="TXC78843.1"/>
    <property type="molecule type" value="Genomic_DNA"/>
</dbReference>
<evidence type="ECO:0000256" key="1">
    <source>
        <dbReference type="ARBA" id="ARBA00022516"/>
    </source>
</evidence>
<dbReference type="InterPro" id="IPR038597">
    <property type="entry name" value="GGGP/HepGP_synthase_sf"/>
</dbReference>
<dbReference type="Proteomes" id="UP000321168">
    <property type="component" value="Unassembled WGS sequence"/>
</dbReference>
<accession>A0A5C6UZI0</accession>
<keyword evidence="9" id="KW-1185">Reference proteome</keyword>
<dbReference type="Gene3D" id="3.20.20.390">
    <property type="entry name" value="FMN-linked oxidoreductases"/>
    <property type="match status" value="1"/>
</dbReference>
<keyword evidence="7" id="KW-1208">Phospholipid metabolism</keyword>
<keyword evidence="6" id="KW-0594">Phospholipid biosynthesis</keyword>
<dbReference type="RefSeq" id="WP_147014367.1">
    <property type="nucleotide sequence ID" value="NZ_VORB01000005.1"/>
</dbReference>
<evidence type="ECO:0000256" key="6">
    <source>
        <dbReference type="ARBA" id="ARBA00023209"/>
    </source>
</evidence>
<dbReference type="NCBIfam" id="TIGR01768">
    <property type="entry name" value="GGGP-family"/>
    <property type="match status" value="1"/>
</dbReference>
<name>A0A5C6UZI0_9FLAO</name>
<keyword evidence="1" id="KW-0444">Lipid biosynthesis</keyword>
<proteinExistence type="predicted"/>